<evidence type="ECO:0000256" key="2">
    <source>
        <dbReference type="ARBA" id="ARBA00023125"/>
    </source>
</evidence>
<evidence type="ECO:0000313" key="7">
    <source>
        <dbReference type="Proteomes" id="UP001449795"/>
    </source>
</evidence>
<keyword evidence="7" id="KW-1185">Reference proteome</keyword>
<evidence type="ECO:0000256" key="4">
    <source>
        <dbReference type="SAM" id="MobiDB-lite"/>
    </source>
</evidence>
<evidence type="ECO:0000259" key="5">
    <source>
        <dbReference type="PROSITE" id="PS50987"/>
    </source>
</evidence>
<dbReference type="NCBIfam" id="NF033788">
    <property type="entry name" value="HTH_metalloreg"/>
    <property type="match status" value="1"/>
</dbReference>
<dbReference type="PROSITE" id="PS50987">
    <property type="entry name" value="HTH_ARSR_2"/>
    <property type="match status" value="1"/>
</dbReference>
<feature type="compositionally biased region" description="Basic and acidic residues" evidence="4">
    <location>
        <begin position="118"/>
        <end position="129"/>
    </location>
</feature>
<proteinExistence type="predicted"/>
<sequence>MSLDRPGAERLAERLRHLAQPQRLMILSLLAGHGNRGQEYAVGDIEALTGIGQPALSQQLAELRRAGLVATRRQGRLVRYRLAEDECGRQARAILGLLHADFRTDGPAGPASVATPERAPEGAPSRDEAPGDAAGFVAILPRPAA</sequence>
<accession>A0ABZ3DC24</accession>
<keyword evidence="1" id="KW-0805">Transcription regulation</keyword>
<keyword evidence="3" id="KW-0804">Transcription</keyword>
<dbReference type="InterPro" id="IPR051011">
    <property type="entry name" value="Metal_resp_trans_reg"/>
</dbReference>
<dbReference type="InterPro" id="IPR036390">
    <property type="entry name" value="WH_DNA-bd_sf"/>
</dbReference>
<evidence type="ECO:0000313" key="6">
    <source>
        <dbReference type="EMBL" id="XAE45031.1"/>
    </source>
</evidence>
<dbReference type="CDD" id="cd00090">
    <property type="entry name" value="HTH_ARSR"/>
    <property type="match status" value="1"/>
</dbReference>
<evidence type="ECO:0000256" key="3">
    <source>
        <dbReference type="ARBA" id="ARBA00023163"/>
    </source>
</evidence>
<dbReference type="PRINTS" id="PR00778">
    <property type="entry name" value="HTHARSR"/>
</dbReference>
<dbReference type="SMART" id="SM00418">
    <property type="entry name" value="HTH_ARSR"/>
    <property type="match status" value="1"/>
</dbReference>
<dbReference type="Pfam" id="PF01022">
    <property type="entry name" value="HTH_5"/>
    <property type="match status" value="1"/>
</dbReference>
<dbReference type="InterPro" id="IPR001845">
    <property type="entry name" value="HTH_ArsR_DNA-bd_dom"/>
</dbReference>
<dbReference type="EMBL" id="CP152276">
    <property type="protein sequence ID" value="XAE45031.1"/>
    <property type="molecule type" value="Genomic_DNA"/>
</dbReference>
<dbReference type="PANTHER" id="PTHR43132">
    <property type="entry name" value="ARSENICAL RESISTANCE OPERON REPRESSOR ARSR-RELATED"/>
    <property type="match status" value="1"/>
</dbReference>
<evidence type="ECO:0000256" key="1">
    <source>
        <dbReference type="ARBA" id="ARBA00023015"/>
    </source>
</evidence>
<feature type="domain" description="HTH arsR-type" evidence="5">
    <location>
        <begin position="3"/>
        <end position="102"/>
    </location>
</feature>
<feature type="region of interest" description="Disordered" evidence="4">
    <location>
        <begin position="105"/>
        <end position="135"/>
    </location>
</feature>
<dbReference type="SUPFAM" id="SSF46785">
    <property type="entry name" value="Winged helix' DNA-binding domain"/>
    <property type="match status" value="1"/>
</dbReference>
<organism evidence="6 7">
    <name type="scientific">Nguyenibacter vanlangensis</name>
    <dbReference type="NCBI Taxonomy" id="1216886"/>
    <lineage>
        <taxon>Bacteria</taxon>
        <taxon>Pseudomonadati</taxon>
        <taxon>Pseudomonadota</taxon>
        <taxon>Alphaproteobacteria</taxon>
        <taxon>Acetobacterales</taxon>
        <taxon>Acetobacteraceae</taxon>
        <taxon>Nguyenibacter</taxon>
    </lineage>
</organism>
<dbReference type="Gene3D" id="1.10.10.10">
    <property type="entry name" value="Winged helix-like DNA-binding domain superfamily/Winged helix DNA-binding domain"/>
    <property type="match status" value="1"/>
</dbReference>
<dbReference type="PANTHER" id="PTHR43132:SF2">
    <property type="entry name" value="ARSENICAL RESISTANCE OPERON REPRESSOR ARSR-RELATED"/>
    <property type="match status" value="1"/>
</dbReference>
<reference evidence="6 7" key="1">
    <citation type="submission" date="2024-04" db="EMBL/GenBank/DDBJ databases">
        <title>Complete genome sequence of Nguyenibacter vanlangesis HBCM-1154, a strain capable of nitrogen fixation, IAA production, and phosphorus solubilization isolated from sugarcane soil.</title>
        <authorList>
            <person name="MY HANH P."/>
        </authorList>
    </citation>
    <scope>NUCLEOTIDE SEQUENCE [LARGE SCALE GENOMIC DNA]</scope>
    <source>
        <strain evidence="6 7">HBCM 1154</strain>
    </source>
</reference>
<name>A0ABZ3DC24_9PROT</name>
<dbReference type="InterPro" id="IPR011991">
    <property type="entry name" value="ArsR-like_HTH"/>
</dbReference>
<protein>
    <submittedName>
        <fullName evidence="6">Metalloregulator ArsR/SmtB family transcription factor</fullName>
    </submittedName>
</protein>
<keyword evidence="2" id="KW-0238">DNA-binding</keyword>
<dbReference type="Proteomes" id="UP001449795">
    <property type="component" value="Chromosome"/>
</dbReference>
<gene>
    <name evidence="6" type="ORF">AAC691_10560</name>
</gene>
<dbReference type="InterPro" id="IPR036388">
    <property type="entry name" value="WH-like_DNA-bd_sf"/>
</dbReference>